<keyword evidence="1" id="KW-0677">Repeat</keyword>
<feature type="repeat" description="PPR" evidence="2">
    <location>
        <begin position="115"/>
        <end position="149"/>
    </location>
</feature>
<dbReference type="Gene3D" id="1.25.40.10">
    <property type="entry name" value="Tetratricopeptide repeat domain"/>
    <property type="match status" value="2"/>
</dbReference>
<feature type="repeat" description="PPR" evidence="2">
    <location>
        <begin position="186"/>
        <end position="216"/>
    </location>
</feature>
<reference evidence="5" key="1">
    <citation type="submission" date="2023-10" db="EMBL/GenBank/DDBJ databases">
        <authorList>
            <person name="Chen Y."/>
            <person name="Shah S."/>
            <person name="Dougan E. K."/>
            <person name="Thang M."/>
            <person name="Chan C."/>
        </authorList>
    </citation>
    <scope>NUCLEOTIDE SEQUENCE [LARGE SCALE GENOMIC DNA]</scope>
</reference>
<dbReference type="EMBL" id="CAUYUJ010004858">
    <property type="protein sequence ID" value="CAK0811246.1"/>
    <property type="molecule type" value="Genomic_DNA"/>
</dbReference>
<dbReference type="InterPro" id="IPR011990">
    <property type="entry name" value="TPR-like_helical_dom_sf"/>
</dbReference>
<keyword evidence="6" id="KW-1185">Reference proteome</keyword>
<dbReference type="PANTHER" id="PTHR47936:SF1">
    <property type="entry name" value="PENTATRICOPEPTIDE REPEAT-CONTAINING PROTEIN GUN1, CHLOROPLASTIC"/>
    <property type="match status" value="1"/>
</dbReference>
<name>A0ABN9QXZ1_9DINO</name>
<dbReference type="Proteomes" id="UP001189429">
    <property type="component" value="Unassembled WGS sequence"/>
</dbReference>
<dbReference type="InterPro" id="IPR033443">
    <property type="entry name" value="PROP1-like_PPR_dom"/>
</dbReference>
<comment type="caution">
    <text evidence="5">The sequence shown here is derived from an EMBL/GenBank/DDBJ whole genome shotgun (WGS) entry which is preliminary data.</text>
</comment>
<accession>A0ABN9QXZ1</accession>
<dbReference type="NCBIfam" id="TIGR00756">
    <property type="entry name" value="PPR"/>
    <property type="match status" value="3"/>
</dbReference>
<dbReference type="PROSITE" id="PS51375">
    <property type="entry name" value="PPR"/>
    <property type="match status" value="5"/>
</dbReference>
<evidence type="ECO:0000313" key="6">
    <source>
        <dbReference type="Proteomes" id="UP001189429"/>
    </source>
</evidence>
<evidence type="ECO:0000256" key="2">
    <source>
        <dbReference type="PROSITE-ProRule" id="PRU00708"/>
    </source>
</evidence>
<evidence type="ECO:0000259" key="4">
    <source>
        <dbReference type="Pfam" id="PF17177"/>
    </source>
</evidence>
<evidence type="ECO:0000256" key="1">
    <source>
        <dbReference type="ARBA" id="ARBA00022737"/>
    </source>
</evidence>
<dbReference type="Pfam" id="PF13812">
    <property type="entry name" value="PPR_3"/>
    <property type="match status" value="1"/>
</dbReference>
<feature type="repeat" description="PPR" evidence="2">
    <location>
        <begin position="227"/>
        <end position="261"/>
    </location>
</feature>
<dbReference type="Pfam" id="PF01535">
    <property type="entry name" value="PPR"/>
    <property type="match status" value="1"/>
</dbReference>
<sequence>MSLALQARAPSQRVRGPFVVDQRGGGGFAPAAAGVLLGARGAAEKLHNTFEGPNADLDVRFSPAKRALLDARGREAAEGRPTAEQVADTRRIRERKDAGDWQGALQVLRSLDAPTQFQYATALDACTKALAYEEAWELWREMPASAHGPSRVAAHNMMIRMCGRLKKRDEAQQLFDNILQQGLTPSVISYTELIQACAMVGEWEEAMRLLDRLRAAEQWQQAATVSKQIAFAGALTACGRRGRYEEGRQLFELMRQEHVPAQHNHFNTLLTACAYRRDAATAAVVFAEMKAAGLEPRIEDYTSFMVSNVQDVAACEALLAEARGRGLKPGRLCLEALAAAALQAGDHARAAAALQEALSTCAMPPTRKTQQLEEQVLAAAGGRAGPPRAGGAGPEAPLPAGWLSATCPSSGRAYFWQAASPHATVTWQRP</sequence>
<feature type="region of interest" description="Disordered" evidence="3">
    <location>
        <begin position="72"/>
        <end position="95"/>
    </location>
</feature>
<dbReference type="PANTHER" id="PTHR47936">
    <property type="entry name" value="PPR_LONG DOMAIN-CONTAINING PROTEIN"/>
    <property type="match status" value="1"/>
</dbReference>
<feature type="domain" description="PROP1-like PPR" evidence="4">
    <location>
        <begin position="232"/>
        <end position="363"/>
    </location>
</feature>
<organism evidence="5 6">
    <name type="scientific">Prorocentrum cordatum</name>
    <dbReference type="NCBI Taxonomy" id="2364126"/>
    <lineage>
        <taxon>Eukaryota</taxon>
        <taxon>Sar</taxon>
        <taxon>Alveolata</taxon>
        <taxon>Dinophyceae</taxon>
        <taxon>Prorocentrales</taxon>
        <taxon>Prorocentraceae</taxon>
        <taxon>Prorocentrum</taxon>
    </lineage>
</organism>
<gene>
    <name evidence="5" type="ORF">PCOR1329_LOCUS15925</name>
</gene>
<protein>
    <recommendedName>
        <fullName evidence="4">PROP1-like PPR domain-containing protein</fullName>
    </recommendedName>
</protein>
<feature type="repeat" description="PPR" evidence="2">
    <location>
        <begin position="262"/>
        <end position="296"/>
    </location>
</feature>
<dbReference type="InterPro" id="IPR002885">
    <property type="entry name" value="PPR_rpt"/>
</dbReference>
<evidence type="ECO:0000313" key="5">
    <source>
        <dbReference type="EMBL" id="CAK0811246.1"/>
    </source>
</evidence>
<evidence type="ECO:0000256" key="3">
    <source>
        <dbReference type="SAM" id="MobiDB-lite"/>
    </source>
</evidence>
<dbReference type="Pfam" id="PF17177">
    <property type="entry name" value="PPR_long"/>
    <property type="match status" value="1"/>
</dbReference>
<dbReference type="SUPFAM" id="SSF48452">
    <property type="entry name" value="TPR-like"/>
    <property type="match status" value="1"/>
</dbReference>
<feature type="repeat" description="PPR" evidence="2">
    <location>
        <begin position="151"/>
        <end position="185"/>
    </location>
</feature>
<proteinExistence type="predicted"/>